<name>A0A5C3PYE2_9APHY</name>
<proteinExistence type="predicted"/>
<reference evidence="2 3" key="1">
    <citation type="journal article" date="2019" name="Nat. Ecol. Evol.">
        <title>Megaphylogeny resolves global patterns of mushroom evolution.</title>
        <authorList>
            <person name="Varga T."/>
            <person name="Krizsan K."/>
            <person name="Foldi C."/>
            <person name="Dima B."/>
            <person name="Sanchez-Garcia M."/>
            <person name="Sanchez-Ramirez S."/>
            <person name="Szollosi G.J."/>
            <person name="Szarkandi J.G."/>
            <person name="Papp V."/>
            <person name="Albert L."/>
            <person name="Andreopoulos W."/>
            <person name="Angelini C."/>
            <person name="Antonin V."/>
            <person name="Barry K.W."/>
            <person name="Bougher N.L."/>
            <person name="Buchanan P."/>
            <person name="Buyck B."/>
            <person name="Bense V."/>
            <person name="Catcheside P."/>
            <person name="Chovatia M."/>
            <person name="Cooper J."/>
            <person name="Damon W."/>
            <person name="Desjardin D."/>
            <person name="Finy P."/>
            <person name="Geml J."/>
            <person name="Haridas S."/>
            <person name="Hughes K."/>
            <person name="Justo A."/>
            <person name="Karasinski D."/>
            <person name="Kautmanova I."/>
            <person name="Kiss B."/>
            <person name="Kocsube S."/>
            <person name="Kotiranta H."/>
            <person name="LaButti K.M."/>
            <person name="Lechner B.E."/>
            <person name="Liimatainen K."/>
            <person name="Lipzen A."/>
            <person name="Lukacs Z."/>
            <person name="Mihaltcheva S."/>
            <person name="Morgado L.N."/>
            <person name="Niskanen T."/>
            <person name="Noordeloos M.E."/>
            <person name="Ohm R.A."/>
            <person name="Ortiz-Santana B."/>
            <person name="Ovrebo C."/>
            <person name="Racz N."/>
            <person name="Riley R."/>
            <person name="Savchenko A."/>
            <person name="Shiryaev A."/>
            <person name="Soop K."/>
            <person name="Spirin V."/>
            <person name="Szebenyi C."/>
            <person name="Tomsovsky M."/>
            <person name="Tulloss R.E."/>
            <person name="Uehling J."/>
            <person name="Grigoriev I.V."/>
            <person name="Vagvolgyi C."/>
            <person name="Papp T."/>
            <person name="Martin F.M."/>
            <person name="Miettinen O."/>
            <person name="Hibbett D.S."/>
            <person name="Nagy L.G."/>
        </authorList>
    </citation>
    <scope>NUCLEOTIDE SEQUENCE [LARGE SCALE GENOMIC DNA]</scope>
    <source>
        <strain evidence="2 3">HHB13444</strain>
    </source>
</reference>
<dbReference type="InParanoid" id="A0A5C3PYE2"/>
<dbReference type="AlphaFoldDB" id="A0A5C3PYE2"/>
<dbReference type="EMBL" id="ML210991">
    <property type="protein sequence ID" value="TFK92878.1"/>
    <property type="molecule type" value="Genomic_DNA"/>
</dbReference>
<organism evidence="2 3">
    <name type="scientific">Polyporus arcularius HHB13444</name>
    <dbReference type="NCBI Taxonomy" id="1314778"/>
    <lineage>
        <taxon>Eukaryota</taxon>
        <taxon>Fungi</taxon>
        <taxon>Dikarya</taxon>
        <taxon>Basidiomycota</taxon>
        <taxon>Agaricomycotina</taxon>
        <taxon>Agaricomycetes</taxon>
        <taxon>Polyporales</taxon>
        <taxon>Polyporaceae</taxon>
        <taxon>Polyporus</taxon>
    </lineage>
</organism>
<dbReference type="SUPFAM" id="SSF50729">
    <property type="entry name" value="PH domain-like"/>
    <property type="match status" value="1"/>
</dbReference>
<dbReference type="Proteomes" id="UP000308197">
    <property type="component" value="Unassembled WGS sequence"/>
</dbReference>
<dbReference type="STRING" id="1314778.A0A5C3PYE2"/>
<gene>
    <name evidence="2" type="ORF">K466DRAFT_188249</name>
</gene>
<evidence type="ECO:0000313" key="3">
    <source>
        <dbReference type="Proteomes" id="UP000308197"/>
    </source>
</evidence>
<feature type="region of interest" description="Disordered" evidence="1">
    <location>
        <begin position="155"/>
        <end position="185"/>
    </location>
</feature>
<sequence>MITELNTTILSPARRPIPVQNDCDISEVDNVEFVFYKPSVKKFAEGRGKVFLTDLRLIVVAEHPTDTFKTLSLPLTSLNSIEREEPRLLNANVARIILDDIRPSPNSGLGEYPMKLELRGPKADKQAFQIFGAHLLKAHERAVAKSRTMEDEFDLPTYGASSASSSSTTYITADVPSDAPPGYEP</sequence>
<keyword evidence="3" id="KW-1185">Reference proteome</keyword>
<evidence type="ECO:0000313" key="2">
    <source>
        <dbReference type="EMBL" id="TFK92878.1"/>
    </source>
</evidence>
<protein>
    <submittedName>
        <fullName evidence="2">Uncharacterized protein</fullName>
    </submittedName>
</protein>
<evidence type="ECO:0000256" key="1">
    <source>
        <dbReference type="SAM" id="MobiDB-lite"/>
    </source>
</evidence>
<accession>A0A5C3PYE2</accession>